<comment type="caution">
    <text evidence="1">The sequence shown here is derived from an EMBL/GenBank/DDBJ whole genome shotgun (WGS) entry which is preliminary data.</text>
</comment>
<gene>
    <name evidence="1" type="ORF">GW534_04830</name>
</gene>
<keyword evidence="2" id="KW-1185">Reference proteome</keyword>
<evidence type="ECO:0000313" key="1">
    <source>
        <dbReference type="EMBL" id="NCU17098.1"/>
    </source>
</evidence>
<name>A0ABX0A109_9BACI</name>
<dbReference type="EMBL" id="JAACYS010000014">
    <property type="protein sequence ID" value="NCU17098.1"/>
    <property type="molecule type" value="Genomic_DNA"/>
</dbReference>
<reference evidence="1 2" key="1">
    <citation type="submission" date="2020-01" db="EMBL/GenBank/DDBJ databases">
        <title>A novel Bacillus sp. from Pasinler.</title>
        <authorList>
            <person name="Adiguzel A."/>
            <person name="Ay H."/>
            <person name="Baltaci M.O."/>
        </authorList>
    </citation>
    <scope>NUCLEOTIDE SEQUENCE [LARGE SCALE GENOMIC DNA]</scope>
    <source>
        <strain evidence="1 2">P1</strain>
    </source>
</reference>
<evidence type="ECO:0000313" key="2">
    <source>
        <dbReference type="Proteomes" id="UP000743899"/>
    </source>
</evidence>
<dbReference type="RefSeq" id="WP_161919935.1">
    <property type="nucleotide sequence ID" value="NZ_JAACYS010000014.1"/>
</dbReference>
<accession>A0ABX0A109</accession>
<dbReference type="Proteomes" id="UP000743899">
    <property type="component" value="Unassembled WGS sequence"/>
</dbReference>
<organism evidence="1 2">
    <name type="scientific">Pallidibacillus pasinlerensis</name>
    <dbReference type="NCBI Taxonomy" id="2703818"/>
    <lineage>
        <taxon>Bacteria</taxon>
        <taxon>Bacillati</taxon>
        <taxon>Bacillota</taxon>
        <taxon>Bacilli</taxon>
        <taxon>Bacillales</taxon>
        <taxon>Bacillaceae</taxon>
        <taxon>Pallidibacillus</taxon>
    </lineage>
</organism>
<protein>
    <submittedName>
        <fullName evidence="1">Uncharacterized protein</fullName>
    </submittedName>
</protein>
<sequence>MKKFEIMLVPTPIGLCKIYIYGFYHAGSRGKVFATLNDYTVSSTGYQRDRTIRKAVEDLYQTIKSK</sequence>
<proteinExistence type="predicted"/>